<evidence type="ECO:0000256" key="6">
    <source>
        <dbReference type="HAMAP-Rule" id="MF_00362"/>
    </source>
</evidence>
<comment type="function">
    <text evidence="1 6">Forms part of the ribosomal stalk, playing a central role in the interaction of the ribosome with GTP-bound translation factors.</text>
</comment>
<dbReference type="AlphaFoldDB" id="G2LHU6"/>
<proteinExistence type="inferred from homology"/>
<protein>
    <recommendedName>
        <fullName evidence="5 6">Large ribosomal subunit protein uL10</fullName>
    </recommendedName>
</protein>
<dbReference type="HOGENOM" id="CLU_092227_0_0_0"/>
<dbReference type="STRING" id="981222.Cabther_A0239"/>
<evidence type="ECO:0000256" key="5">
    <source>
        <dbReference type="ARBA" id="ARBA00035202"/>
    </source>
</evidence>
<keyword evidence="3 6" id="KW-0689">Ribosomal protein</keyword>
<keyword evidence="6" id="KW-0694">RNA-binding</keyword>
<evidence type="ECO:0000313" key="7">
    <source>
        <dbReference type="EMBL" id="AEP11006.1"/>
    </source>
</evidence>
<dbReference type="PANTHER" id="PTHR11560">
    <property type="entry name" value="39S RIBOSOMAL PROTEIN L10, MITOCHONDRIAL"/>
    <property type="match status" value="1"/>
</dbReference>
<comment type="subunit">
    <text evidence="6">Part of the ribosomal stalk of the 50S ribosomal subunit. The N-terminus interacts with L11 and the large rRNA to form the base of the stalk. The C-terminus forms an elongated spine to which L12 dimers bind in a sequential fashion forming a multimeric L10(L12)X complex.</text>
</comment>
<dbReference type="InterPro" id="IPR043141">
    <property type="entry name" value="Ribosomal_uL10-like_sf"/>
</dbReference>
<evidence type="ECO:0000256" key="1">
    <source>
        <dbReference type="ARBA" id="ARBA00002633"/>
    </source>
</evidence>
<dbReference type="NCBIfam" id="NF000955">
    <property type="entry name" value="PRK00099.1-1"/>
    <property type="match status" value="1"/>
</dbReference>
<dbReference type="CDD" id="cd05797">
    <property type="entry name" value="Ribosomal_L10"/>
    <property type="match status" value="1"/>
</dbReference>
<dbReference type="GO" id="GO:0070180">
    <property type="term" value="F:large ribosomal subunit rRNA binding"/>
    <property type="evidence" value="ECO:0007669"/>
    <property type="project" value="UniProtKB-UniRule"/>
</dbReference>
<reference evidence="7 8" key="1">
    <citation type="journal article" date="2012" name="Environ. Microbiol.">
        <title>Complete genome of Candidatus Chloracidobacterium thermophilum, a chlorophyll-based photoheterotroph belonging to the phylum Acidobacteria.</title>
        <authorList>
            <person name="Garcia Costas A.M."/>
            <person name="Liu Z."/>
            <person name="Tomsho L.P."/>
            <person name="Schuster S.C."/>
            <person name="Ward D.M."/>
            <person name="Bryant D.A."/>
        </authorList>
    </citation>
    <scope>NUCLEOTIDE SEQUENCE [LARGE SCALE GENOMIC DNA]</scope>
    <source>
        <strain evidence="7 8">B</strain>
    </source>
</reference>
<name>G2LHU6_CHLTF</name>
<dbReference type="GO" id="GO:0006412">
    <property type="term" value="P:translation"/>
    <property type="evidence" value="ECO:0007669"/>
    <property type="project" value="UniProtKB-UniRule"/>
</dbReference>
<comment type="similarity">
    <text evidence="2 6">Belongs to the universal ribosomal protein uL10 family.</text>
</comment>
<dbReference type="EMBL" id="CP002514">
    <property type="protein sequence ID" value="AEP11006.1"/>
    <property type="molecule type" value="Genomic_DNA"/>
</dbReference>
<keyword evidence="8" id="KW-1185">Reference proteome</keyword>
<dbReference type="GO" id="GO:0005840">
    <property type="term" value="C:ribosome"/>
    <property type="evidence" value="ECO:0007669"/>
    <property type="project" value="UniProtKB-KW"/>
</dbReference>
<dbReference type="SUPFAM" id="SSF160369">
    <property type="entry name" value="Ribosomal protein L10-like"/>
    <property type="match status" value="1"/>
</dbReference>
<dbReference type="Pfam" id="PF00466">
    <property type="entry name" value="Ribosomal_L10"/>
    <property type="match status" value="1"/>
</dbReference>
<organism evidence="7 8">
    <name type="scientific">Chloracidobacterium thermophilum (strain B)</name>
    <dbReference type="NCBI Taxonomy" id="981222"/>
    <lineage>
        <taxon>Bacteria</taxon>
        <taxon>Pseudomonadati</taxon>
        <taxon>Acidobacteriota</taxon>
        <taxon>Terriglobia</taxon>
        <taxon>Terriglobales</taxon>
        <taxon>Acidobacteriaceae</taxon>
        <taxon>Chloracidobacterium</taxon>
    </lineage>
</organism>
<accession>G2LHU6</accession>
<evidence type="ECO:0000256" key="3">
    <source>
        <dbReference type="ARBA" id="ARBA00022980"/>
    </source>
</evidence>
<evidence type="ECO:0000256" key="2">
    <source>
        <dbReference type="ARBA" id="ARBA00008889"/>
    </source>
</evidence>
<dbReference type="InterPro" id="IPR001790">
    <property type="entry name" value="Ribosomal_uL10"/>
</dbReference>
<evidence type="ECO:0000313" key="8">
    <source>
        <dbReference type="Proteomes" id="UP000006791"/>
    </source>
</evidence>
<dbReference type="HAMAP" id="MF_00362">
    <property type="entry name" value="Ribosomal_uL10"/>
    <property type="match status" value="1"/>
</dbReference>
<dbReference type="InterPro" id="IPR022973">
    <property type="entry name" value="Ribosomal_uL10_bac"/>
</dbReference>
<dbReference type="Gene3D" id="3.30.70.1730">
    <property type="match status" value="1"/>
</dbReference>
<keyword evidence="6" id="KW-0699">rRNA-binding</keyword>
<dbReference type="Proteomes" id="UP000006791">
    <property type="component" value="Chromosome 1"/>
</dbReference>
<sequence length="179" mass="19423">MPELGGTMTRQGKVSVVEQLAAEFQSTRHAFLVGFQGMTVQSDTALRSELRRAGMRYHVVKNTLARRAAKGTVLEQLGEQFTGPTAVALAPEDPVTAAKLLLKLFKEYQQFVFKAGVVDGKTIGEQDIEALATMPSREELMSRLMFLINSGAQRIAAATSGVARNVAVVTAQVRDKKAE</sequence>
<dbReference type="InterPro" id="IPR047865">
    <property type="entry name" value="Ribosomal_uL10_bac_type"/>
</dbReference>
<evidence type="ECO:0000256" key="4">
    <source>
        <dbReference type="ARBA" id="ARBA00023274"/>
    </source>
</evidence>
<dbReference type="Gene3D" id="6.10.250.290">
    <property type="match status" value="1"/>
</dbReference>
<dbReference type="GO" id="GO:1990904">
    <property type="term" value="C:ribonucleoprotein complex"/>
    <property type="evidence" value="ECO:0007669"/>
    <property type="project" value="UniProtKB-KW"/>
</dbReference>
<keyword evidence="4 6" id="KW-0687">Ribonucleoprotein</keyword>
<gene>
    <name evidence="6" type="primary">rplJ</name>
    <name evidence="7" type="ordered locus">Cabther_A0239</name>
</gene>
<dbReference type="KEGG" id="ctm:Cabther_A0239"/>